<evidence type="ECO:0000313" key="4">
    <source>
        <dbReference type="EMBL" id="CDT71299.1"/>
    </source>
</evidence>
<dbReference type="InterPro" id="IPR039758">
    <property type="entry name" value="NAGK-like"/>
</dbReference>
<dbReference type="RefSeq" id="WP_003439905.1">
    <property type="nucleotide sequence ID" value="NZ_AP031492.1"/>
</dbReference>
<dbReference type="PATRIC" id="fig|1496.1373.peg.1830"/>
<dbReference type="SUPFAM" id="SSF53067">
    <property type="entry name" value="Actin-like ATPase domain"/>
    <property type="match status" value="2"/>
</dbReference>
<dbReference type="Proteomes" id="UP000189137">
    <property type="component" value="Unassembled WGS sequence"/>
</dbReference>
<evidence type="ECO:0000313" key="9">
    <source>
        <dbReference type="Proteomes" id="UP000411588"/>
    </source>
</evidence>
<evidence type="ECO:0000259" key="1">
    <source>
        <dbReference type="Pfam" id="PF01869"/>
    </source>
</evidence>
<reference evidence="5" key="4">
    <citation type="submission" date="2021-06" db="EMBL/GenBank/DDBJ databases">
        <authorList>
            <consortium name="NCBI Pathogen Detection Project"/>
        </authorList>
    </citation>
    <scope>NUCLEOTIDE SEQUENCE</scope>
    <source>
        <strain evidence="5">HN1000</strain>
    </source>
</reference>
<accession>A0A031WIT8</accession>
<organism evidence="2">
    <name type="scientific">Clostridioides difficile</name>
    <name type="common">Peptoclostridium difficile</name>
    <dbReference type="NCBI Taxonomy" id="1496"/>
    <lineage>
        <taxon>Bacteria</taxon>
        <taxon>Bacillati</taxon>
        <taxon>Bacillota</taxon>
        <taxon>Clostridia</taxon>
        <taxon>Peptostreptococcales</taxon>
        <taxon>Peptostreptococcaceae</taxon>
        <taxon>Clostridioides</taxon>
    </lineage>
</organism>
<reference evidence="7 9" key="3">
    <citation type="submission" date="2019-02" db="EMBL/GenBank/DDBJ databases">
        <authorList>
            <consortium name="Pathogen Informatics"/>
        </authorList>
    </citation>
    <scope>NUCLEOTIDE SEQUENCE [LARGE SCALE GENOMIC DNA]</scope>
    <source>
        <strain evidence="9">clo34</strain>
        <strain evidence="7">Clo34</strain>
        <strain evidence="6 8">VRECD0157</strain>
    </source>
</reference>
<dbReference type="EMBL" id="LK932411">
    <property type="protein sequence ID" value="CDS89487.1"/>
    <property type="molecule type" value="Genomic_DNA"/>
</dbReference>
<evidence type="ECO:0000313" key="2">
    <source>
        <dbReference type="EMBL" id="CDS88860.1"/>
    </source>
</evidence>
<dbReference type="CDD" id="cd24007">
    <property type="entry name" value="ASKHA_NBD_eukNAGK-like"/>
    <property type="match status" value="1"/>
</dbReference>
<dbReference type="GO" id="GO:0045127">
    <property type="term" value="F:N-acetylglucosamine kinase activity"/>
    <property type="evidence" value="ECO:0007669"/>
    <property type="project" value="InterPro"/>
</dbReference>
<evidence type="ECO:0000313" key="8">
    <source>
        <dbReference type="Proteomes" id="UP000189137"/>
    </source>
</evidence>
<dbReference type="EMBL" id="CAADAN010000002">
    <property type="protein sequence ID" value="VFD30081.1"/>
    <property type="molecule type" value="Genomic_DNA"/>
</dbReference>
<reference evidence="5" key="2">
    <citation type="journal article" date="2018" name="Genome Biol.">
        <title>SKESA: strategic k-mer extension for scrupulous assemblies.</title>
        <authorList>
            <person name="Souvorov A."/>
            <person name="Agarwala R."/>
            <person name="Lipman D.J."/>
        </authorList>
    </citation>
    <scope>NUCLEOTIDE SEQUENCE</scope>
    <source>
        <strain evidence="5">HN1000</strain>
    </source>
</reference>
<dbReference type="AlphaFoldDB" id="A0A031WIT8"/>
<dbReference type="Gene3D" id="3.30.420.40">
    <property type="match status" value="2"/>
</dbReference>
<evidence type="ECO:0000313" key="3">
    <source>
        <dbReference type="EMBL" id="CDS89487.1"/>
    </source>
</evidence>
<dbReference type="Proteomes" id="UP000878956">
    <property type="component" value="Unassembled WGS sequence"/>
</dbReference>
<dbReference type="PANTHER" id="PTHR12862">
    <property type="entry name" value="BADF TYPE ATPASE DOMAIN-CONTAINING PROTEIN"/>
    <property type="match status" value="1"/>
</dbReference>
<dbReference type="EMBL" id="DAEPXK010000001">
    <property type="protein sequence ID" value="HBH1540566.1"/>
    <property type="molecule type" value="Genomic_DNA"/>
</dbReference>
<gene>
    <name evidence="4" type="ORF">BN1095_650055</name>
    <name evidence="2" type="ORF">BN1096_700207</name>
    <name evidence="3" type="ORF">BN1097_710207</name>
    <name evidence="5" type="ORF">KRM00_000014</name>
    <name evidence="7" type="ORF">SAMEA1402399_00944</name>
    <name evidence="6" type="ORF">SAMEA3375112_01542</name>
</gene>
<dbReference type="PANTHER" id="PTHR12862:SF0">
    <property type="entry name" value="N-ACETYL-D-GLUCOSAMINE KINASE"/>
    <property type="match status" value="1"/>
</dbReference>
<dbReference type="Pfam" id="PF01869">
    <property type="entry name" value="BcrAD_BadFG"/>
    <property type="match status" value="1"/>
</dbReference>
<dbReference type="EMBL" id="LK933349">
    <property type="protein sequence ID" value="CDT71299.1"/>
    <property type="molecule type" value="Genomic_DNA"/>
</dbReference>
<dbReference type="Proteomes" id="UP000411588">
    <property type="component" value="Unassembled WGS sequence"/>
</dbReference>
<reference evidence="2" key="1">
    <citation type="submission" date="2014-07" db="EMBL/GenBank/DDBJ databases">
        <authorList>
            <person name="Monot Marc"/>
        </authorList>
    </citation>
    <scope>NUCLEOTIDE SEQUENCE</scope>
    <source>
        <strain evidence="4">7032989</strain>
        <strain evidence="3">7032994</strain>
    </source>
</reference>
<dbReference type="InterPro" id="IPR002731">
    <property type="entry name" value="ATPase_BadF"/>
</dbReference>
<feature type="domain" description="ATPase BadF/BadG/BcrA/BcrD type" evidence="1">
    <location>
        <begin position="4"/>
        <end position="299"/>
    </location>
</feature>
<dbReference type="EMBL" id="FUPS01000004">
    <property type="protein sequence ID" value="SJS20425.1"/>
    <property type="molecule type" value="Genomic_DNA"/>
</dbReference>
<protein>
    <submittedName>
        <fullName evidence="5">Acyl-CoA reductase</fullName>
    </submittedName>
    <submittedName>
        <fullName evidence="6">BadF/BadG/BcrA/BcrD ATPase family</fullName>
    </submittedName>
    <submittedName>
        <fullName evidence="7">BadF/BadG/BcrA/BcrD type ATPase</fullName>
    </submittedName>
    <submittedName>
        <fullName evidence="2">Putative ATPase, BadF/BadG/BcrA/BcrD type</fullName>
    </submittedName>
</protein>
<evidence type="ECO:0000313" key="7">
    <source>
        <dbReference type="EMBL" id="VFD30081.1"/>
    </source>
</evidence>
<sequence>MYFLGVDGGGTKTTFTLVDEELNIVGTITKGTCHYNQIGFDNLTKLLITGLEEVCKDAKINVEEITYAFVGLAGYGKIKEVLYALEVATKNAYSHINYTLGNDVEIALAGSLNGEKGINIIAGTGSIAQALDKDGNLHRCGGWGYVLGDEGSAYYIGMATLKMFTMQSDGRCSKTKLYDLIKRHLNIENDYDIIKYVNDEIQGDRIEIAKFATICLKAVIEGDNTASKIFDDAAYELSRLIIGLEHHFEQGTKIKVSYSGGVFKSGDLILEPLKKYLNKTRFGIVRPVLTPDLGACLLAKKKYYSK</sequence>
<dbReference type="InterPro" id="IPR043129">
    <property type="entry name" value="ATPase_NBD"/>
</dbReference>
<dbReference type="KEGG" id="pdf:CD630DERM_30450"/>
<name>A0A031WIT8_CLODI</name>
<evidence type="ECO:0000313" key="5">
    <source>
        <dbReference type="EMBL" id="HBH1540566.1"/>
    </source>
</evidence>
<dbReference type="EMBL" id="LK932525">
    <property type="protein sequence ID" value="CDS88860.1"/>
    <property type="molecule type" value="Genomic_DNA"/>
</dbReference>
<evidence type="ECO:0000313" key="6">
    <source>
        <dbReference type="EMBL" id="SJS20425.1"/>
    </source>
</evidence>
<proteinExistence type="predicted"/>